<gene>
    <name evidence="7" type="ORF">PV05_04992</name>
</gene>
<dbReference type="GO" id="GO:0016780">
    <property type="term" value="F:phosphotransferase activity, for other substituted phosphate groups"/>
    <property type="evidence" value="ECO:0007669"/>
    <property type="project" value="InterPro"/>
</dbReference>
<feature type="transmembrane region" description="Helical" evidence="6">
    <location>
        <begin position="322"/>
        <end position="344"/>
    </location>
</feature>
<dbReference type="InterPro" id="IPR000462">
    <property type="entry name" value="CDP-OH_P_trans"/>
</dbReference>
<dbReference type="FunFam" id="1.20.120.1760:FF:000029">
    <property type="entry name" value="CDP-alcohol phosphatidyltransferase protein"/>
    <property type="match status" value="1"/>
</dbReference>
<proteinExistence type="inferred from homology"/>
<organism evidence="7 8">
    <name type="scientific">Exophiala xenobiotica</name>
    <dbReference type="NCBI Taxonomy" id="348802"/>
    <lineage>
        <taxon>Eukaryota</taxon>
        <taxon>Fungi</taxon>
        <taxon>Dikarya</taxon>
        <taxon>Ascomycota</taxon>
        <taxon>Pezizomycotina</taxon>
        <taxon>Eurotiomycetes</taxon>
        <taxon>Chaetothyriomycetidae</taxon>
        <taxon>Chaetothyriales</taxon>
        <taxon>Herpotrichiellaceae</taxon>
        <taxon>Exophiala</taxon>
    </lineage>
</organism>
<dbReference type="Gene3D" id="1.20.120.1760">
    <property type="match status" value="1"/>
</dbReference>
<dbReference type="HOGENOM" id="CLU_035066_5_0_1"/>
<dbReference type="GO" id="GO:0008654">
    <property type="term" value="P:phospholipid biosynthetic process"/>
    <property type="evidence" value="ECO:0007669"/>
    <property type="project" value="InterPro"/>
</dbReference>
<dbReference type="Pfam" id="PF01066">
    <property type="entry name" value="CDP-OH_P_transf"/>
    <property type="match status" value="1"/>
</dbReference>
<dbReference type="GO" id="GO:0016020">
    <property type="term" value="C:membrane"/>
    <property type="evidence" value="ECO:0007669"/>
    <property type="project" value="UniProtKB-SubCell"/>
</dbReference>
<keyword evidence="8" id="KW-1185">Reference proteome</keyword>
<evidence type="ECO:0000256" key="2">
    <source>
        <dbReference type="ARBA" id="ARBA00010441"/>
    </source>
</evidence>
<dbReference type="RefSeq" id="XP_013316909.1">
    <property type="nucleotide sequence ID" value="XM_013461455.1"/>
</dbReference>
<feature type="transmembrane region" description="Helical" evidence="6">
    <location>
        <begin position="228"/>
        <end position="250"/>
    </location>
</feature>
<dbReference type="InterPro" id="IPR043130">
    <property type="entry name" value="CDP-OH_PTrfase_TM_dom"/>
</dbReference>
<evidence type="ECO:0000313" key="8">
    <source>
        <dbReference type="Proteomes" id="UP000054342"/>
    </source>
</evidence>
<feature type="transmembrane region" description="Helical" evidence="6">
    <location>
        <begin position="356"/>
        <end position="374"/>
    </location>
</feature>
<evidence type="ECO:0000256" key="5">
    <source>
        <dbReference type="RuleBase" id="RU003750"/>
    </source>
</evidence>
<evidence type="ECO:0000313" key="7">
    <source>
        <dbReference type="EMBL" id="KIW56325.1"/>
    </source>
</evidence>
<keyword evidence="6" id="KW-0812">Transmembrane</keyword>
<sequence>MAETADPLSDQAMVHLKSYKYQSVDKSFISNYILRHYWNGAVKLLPMWLAPNMVTLLGFFCVLINVVFIQIFIPDLVGPGPTWVYYSFAAGLWMYSTMDNIDGKQARRTGTSSGLGELFDHGIDSLNCTLASLCETAAMGLGPSKTGAFTALVPCLPMFFSTWETYHTHTLYLGAFNGPTEGLILACSVMMISGYLGPQIWSYRVADYVSLPINLPVDIPSDLTFRDLWIPIILVAFFTAHLPACVYHVAQARYRADLPLMPVFLEWTPMILFTGCCMAWLASPHSILLAENYLLIFCLTMSFVFGRLTTKIILHHLTRRSFPYWTSSMAPLVGGAVMAWLPLFGYEQVSPNFERWYIYGYLIYAMALYFTWAVRAINRICAVLDINCLTIKKRKADSREAEAFRGELKTTSNGDVRQTKKEL</sequence>
<dbReference type="InterPro" id="IPR048254">
    <property type="entry name" value="CDP_ALCOHOL_P_TRANSF_CS"/>
</dbReference>
<dbReference type="STRING" id="348802.A0A0D2ENH7"/>
<evidence type="ECO:0000256" key="6">
    <source>
        <dbReference type="SAM" id="Phobius"/>
    </source>
</evidence>
<dbReference type="PIRSF" id="PIRSF015665">
    <property type="entry name" value="CHOPT"/>
    <property type="match status" value="1"/>
</dbReference>
<feature type="transmembrane region" description="Helical" evidence="6">
    <location>
        <begin position="53"/>
        <end position="74"/>
    </location>
</feature>
<protein>
    <submittedName>
        <fullName evidence="7">Uncharacterized protein</fullName>
    </submittedName>
</protein>
<feature type="transmembrane region" description="Helical" evidence="6">
    <location>
        <begin position="293"/>
        <end position="310"/>
    </location>
</feature>
<comment type="similarity">
    <text evidence="2 5">Belongs to the CDP-alcohol phosphatidyltransferase class-I family.</text>
</comment>
<keyword evidence="3 5" id="KW-0808">Transferase</keyword>
<accession>A0A0D2ENH7</accession>
<evidence type="ECO:0000256" key="4">
    <source>
        <dbReference type="ARBA" id="ARBA00023136"/>
    </source>
</evidence>
<reference evidence="7 8" key="1">
    <citation type="submission" date="2015-01" db="EMBL/GenBank/DDBJ databases">
        <title>The Genome Sequence of Exophiala xenobiotica CBS118157.</title>
        <authorList>
            <consortium name="The Broad Institute Genomics Platform"/>
            <person name="Cuomo C."/>
            <person name="de Hoog S."/>
            <person name="Gorbushina A."/>
            <person name="Stielow B."/>
            <person name="Teixiera M."/>
            <person name="Abouelleil A."/>
            <person name="Chapman S.B."/>
            <person name="Priest M."/>
            <person name="Young S.K."/>
            <person name="Wortman J."/>
            <person name="Nusbaum C."/>
            <person name="Birren B."/>
        </authorList>
    </citation>
    <scope>NUCLEOTIDE SEQUENCE [LARGE SCALE GENOMIC DNA]</scope>
    <source>
        <strain evidence="7 8">CBS 118157</strain>
    </source>
</reference>
<dbReference type="Proteomes" id="UP000054342">
    <property type="component" value="Unassembled WGS sequence"/>
</dbReference>
<dbReference type="AlphaFoldDB" id="A0A0D2ENH7"/>
<dbReference type="OrthoDB" id="196717at2759"/>
<evidence type="ECO:0000256" key="1">
    <source>
        <dbReference type="ARBA" id="ARBA00004370"/>
    </source>
</evidence>
<feature type="transmembrane region" description="Helical" evidence="6">
    <location>
        <begin position="80"/>
        <end position="98"/>
    </location>
</feature>
<feature type="transmembrane region" description="Helical" evidence="6">
    <location>
        <begin position="262"/>
        <end position="281"/>
    </location>
</feature>
<dbReference type="PROSITE" id="PS00379">
    <property type="entry name" value="CDP_ALCOHOL_P_TRANSF"/>
    <property type="match status" value="1"/>
</dbReference>
<keyword evidence="6" id="KW-1133">Transmembrane helix</keyword>
<evidence type="ECO:0000256" key="3">
    <source>
        <dbReference type="ARBA" id="ARBA00022679"/>
    </source>
</evidence>
<dbReference type="InterPro" id="IPR014472">
    <property type="entry name" value="CHOPT"/>
</dbReference>
<name>A0A0D2ENH7_9EURO</name>
<dbReference type="EMBL" id="KN847319">
    <property type="protein sequence ID" value="KIW56325.1"/>
    <property type="molecule type" value="Genomic_DNA"/>
</dbReference>
<dbReference type="PANTHER" id="PTHR10414">
    <property type="entry name" value="ETHANOLAMINEPHOSPHOTRANSFERASE"/>
    <property type="match status" value="1"/>
</dbReference>
<dbReference type="PANTHER" id="PTHR10414:SF77">
    <property type="entry name" value="CDP-ALCOHOL PHOSPHATIDYLTRANSFERASE FAMILY PROTEIN"/>
    <property type="match status" value="1"/>
</dbReference>
<comment type="subcellular location">
    <subcellularLocation>
        <location evidence="1">Membrane</location>
    </subcellularLocation>
</comment>
<dbReference type="GeneID" id="25326900"/>
<keyword evidence="4 6" id="KW-0472">Membrane</keyword>